<evidence type="ECO:0000313" key="3">
    <source>
        <dbReference type="Proteomes" id="UP001461163"/>
    </source>
</evidence>
<protein>
    <submittedName>
        <fullName evidence="2">Uncharacterized protein</fullName>
    </submittedName>
</protein>
<dbReference type="RefSeq" id="WP_342882438.1">
    <property type="nucleotide sequence ID" value="NZ_JBBMQS010000012.1"/>
</dbReference>
<dbReference type="Proteomes" id="UP001461163">
    <property type="component" value="Unassembled WGS sequence"/>
</dbReference>
<dbReference type="EMBL" id="JBBMQS010000012">
    <property type="protein sequence ID" value="MEM5499222.1"/>
    <property type="molecule type" value="Genomic_DNA"/>
</dbReference>
<accession>A0ABU9SZD4</accession>
<keyword evidence="3" id="KW-1185">Reference proteome</keyword>
<feature type="signal peptide" evidence="1">
    <location>
        <begin position="1"/>
        <end position="26"/>
    </location>
</feature>
<evidence type="ECO:0000256" key="1">
    <source>
        <dbReference type="SAM" id="SignalP"/>
    </source>
</evidence>
<keyword evidence="1" id="KW-0732">Signal</keyword>
<feature type="chain" id="PRO_5046356305" evidence="1">
    <location>
        <begin position="27"/>
        <end position="110"/>
    </location>
</feature>
<sequence length="110" mass="12632">MKNNMKSCLAISVSLLLLSVSSAAHAEQGLEKLYTKTGYPFEPLVKRSQLVRILYQRQDETVTCRTEVTQGSIVWQGQEKKARHDDFITEPLRSCLERSEAKRLLKNTYQ</sequence>
<organism evidence="2 3">
    <name type="scientific">Paraglaciecola mesophila</name>
    <dbReference type="NCBI Taxonomy" id="197222"/>
    <lineage>
        <taxon>Bacteria</taxon>
        <taxon>Pseudomonadati</taxon>
        <taxon>Pseudomonadota</taxon>
        <taxon>Gammaproteobacteria</taxon>
        <taxon>Alteromonadales</taxon>
        <taxon>Alteromonadaceae</taxon>
        <taxon>Paraglaciecola</taxon>
    </lineage>
</organism>
<evidence type="ECO:0000313" key="2">
    <source>
        <dbReference type="EMBL" id="MEM5499222.1"/>
    </source>
</evidence>
<reference evidence="2 3" key="1">
    <citation type="submission" date="2024-03" db="EMBL/GenBank/DDBJ databases">
        <title>Community enrichment and isolation of bacterial strains for fucoidan degradation.</title>
        <authorList>
            <person name="Sichert A."/>
        </authorList>
    </citation>
    <scope>NUCLEOTIDE SEQUENCE [LARGE SCALE GENOMIC DNA]</scope>
    <source>
        <strain evidence="2 3">AS12</strain>
    </source>
</reference>
<gene>
    <name evidence="2" type="ORF">WNY77_17555</name>
</gene>
<proteinExistence type="predicted"/>
<name>A0ABU9SZD4_9ALTE</name>
<comment type="caution">
    <text evidence="2">The sequence shown here is derived from an EMBL/GenBank/DDBJ whole genome shotgun (WGS) entry which is preliminary data.</text>
</comment>